<name>A0A6B3SK10_9BURK</name>
<dbReference type="GO" id="GO:0046872">
    <property type="term" value="F:metal ion binding"/>
    <property type="evidence" value="ECO:0007669"/>
    <property type="project" value="UniProtKB-KW"/>
</dbReference>
<sequence>MNAPEPIAFIKQHLIDPEVCIRCNTCEETCPIDAITHDSRNYVVKADVCNACGACVSPCPTGAIDHWHTVPKVSAYSLEEQYGWDELPAQHEIDPAVLDEVAAENAGEASAETAQTNAAVSATSPTPPWSAAHPYLNLYTLKNPVTATVAGNYRLTAEDTESDIRHIVLDFGTSVFPVLEGQSIGIVPPGIDASGKPHYLRMYSVASPRNGERDGYNNLALTVKRVVEDHEGKPARGVASNYLCDLPKGATVQVTGPFGANYLMPNHNGSNILMICTGTGSAPMRAMTEFRRRAQRKGEPGSGKLMLFFGARRPEELPYFGPLLKLSDQFIDKHFAFSRVPGEPKAYVQDKIREAGTAVVDLLKGDTYLYICGLKGMETGVMEALREACAARGVDWSEFHGRMVAEGRFHVETY</sequence>
<comment type="subunit">
    <text evidence="9">Homodimer.</text>
</comment>
<feature type="binding site" evidence="10">
    <location>
        <position position="279"/>
    </location>
    <ligand>
        <name>NADP(+)</name>
        <dbReference type="ChEBI" id="CHEBI:58349"/>
    </ligand>
</feature>
<protein>
    <recommendedName>
        <fullName evidence="9">Benzoyl-CoA oxygenase component A</fullName>
        <ecNumber evidence="9">1.14.13.208</ecNumber>
    </recommendedName>
</protein>
<keyword evidence="5 9" id="KW-0521">NADP</keyword>
<dbReference type="PRINTS" id="PR00371">
    <property type="entry name" value="FPNCR"/>
</dbReference>
<feature type="domain" description="4Fe-4S ferredoxin-type" evidence="11">
    <location>
        <begin position="11"/>
        <end position="40"/>
    </location>
</feature>
<accession>A0A6B3SK10</accession>
<feature type="binding site" evidence="10">
    <location>
        <begin position="373"/>
        <end position="374"/>
    </location>
    <ligand>
        <name>NADP(+)</name>
        <dbReference type="ChEBI" id="CHEBI:58349"/>
    </ligand>
</feature>
<reference evidence="13 14" key="1">
    <citation type="submission" date="2020-02" db="EMBL/GenBank/DDBJ databases">
        <authorList>
            <person name="Kim M.K."/>
        </authorList>
    </citation>
    <scope>NUCLEOTIDE SEQUENCE [LARGE SCALE GENOMIC DNA]</scope>
    <source>
        <strain evidence="13 14">17J57-3</strain>
    </source>
</reference>
<comment type="caution">
    <text evidence="13">The sequence shown here is derived from an EMBL/GenBank/DDBJ whole genome shotgun (WGS) entry which is preliminary data.</text>
</comment>
<dbReference type="InterPro" id="IPR039261">
    <property type="entry name" value="FNR_nucleotide-bd"/>
</dbReference>
<dbReference type="GO" id="GO:0016491">
    <property type="term" value="F:oxidoreductase activity"/>
    <property type="evidence" value="ECO:0007669"/>
    <property type="project" value="UniProtKB-KW"/>
</dbReference>
<evidence type="ECO:0000256" key="7">
    <source>
        <dbReference type="ARBA" id="ARBA00023004"/>
    </source>
</evidence>
<evidence type="ECO:0000256" key="4">
    <source>
        <dbReference type="ARBA" id="ARBA00022827"/>
    </source>
</evidence>
<dbReference type="Proteomes" id="UP000482155">
    <property type="component" value="Unassembled WGS sequence"/>
</dbReference>
<evidence type="ECO:0000259" key="11">
    <source>
        <dbReference type="PROSITE" id="PS51379"/>
    </source>
</evidence>
<evidence type="ECO:0000313" key="13">
    <source>
        <dbReference type="EMBL" id="NEX61070.1"/>
    </source>
</evidence>
<evidence type="ECO:0000256" key="1">
    <source>
        <dbReference type="ARBA" id="ARBA00001974"/>
    </source>
</evidence>
<dbReference type="InterPro" id="IPR015701">
    <property type="entry name" value="FNR"/>
</dbReference>
<dbReference type="Gene3D" id="3.40.50.80">
    <property type="entry name" value="Nucleotide-binding domain of ferredoxin-NADP reductase (FNR) module"/>
    <property type="match status" value="1"/>
</dbReference>
<dbReference type="PIRSF" id="PIRSF000361">
    <property type="entry name" value="Frd-NADP+_RD"/>
    <property type="match status" value="1"/>
</dbReference>
<evidence type="ECO:0000256" key="2">
    <source>
        <dbReference type="ARBA" id="ARBA00022630"/>
    </source>
</evidence>
<feature type="binding site" evidence="10">
    <location>
        <position position="224"/>
    </location>
    <ligand>
        <name>NADP(+)</name>
        <dbReference type="ChEBI" id="CHEBI:58349"/>
    </ligand>
</feature>
<feature type="binding site" evidence="10">
    <location>
        <position position="345"/>
    </location>
    <ligand>
        <name>NADP(+)</name>
        <dbReference type="ChEBI" id="CHEBI:58349"/>
    </ligand>
</feature>
<dbReference type="CDD" id="cd06208">
    <property type="entry name" value="CYPOR_like_FNR"/>
    <property type="match status" value="1"/>
</dbReference>
<keyword evidence="4 9" id="KW-0274">FAD</keyword>
<gene>
    <name evidence="13" type="primary">boxA</name>
    <name evidence="13" type="ORF">G3574_08270</name>
</gene>
<dbReference type="InterPro" id="IPR017634">
    <property type="entry name" value="Benzoyl_CoA_Oase_BoxA"/>
</dbReference>
<keyword evidence="6 9" id="KW-0560">Oxidoreductase</keyword>
<comment type="catalytic activity">
    <reaction evidence="9">
        <text>benzoyl-CoA + NADPH + O2 + H(+) = 2,3-epoxy-2,3-dihydrobenzoyl-CoA + NADP(+) + H2O</text>
        <dbReference type="Rhea" id="RHEA:48312"/>
        <dbReference type="ChEBI" id="CHEBI:15377"/>
        <dbReference type="ChEBI" id="CHEBI:15378"/>
        <dbReference type="ChEBI" id="CHEBI:15379"/>
        <dbReference type="ChEBI" id="CHEBI:57369"/>
        <dbReference type="ChEBI" id="CHEBI:57783"/>
        <dbReference type="ChEBI" id="CHEBI:58349"/>
        <dbReference type="ChEBI" id="CHEBI:88118"/>
        <dbReference type="EC" id="1.14.13.208"/>
    </reaction>
</comment>
<evidence type="ECO:0000256" key="3">
    <source>
        <dbReference type="ARBA" id="ARBA00022723"/>
    </source>
</evidence>
<dbReference type="EC" id="1.14.13.208" evidence="9"/>
<dbReference type="AlphaFoldDB" id="A0A6B3SK10"/>
<evidence type="ECO:0000259" key="12">
    <source>
        <dbReference type="PROSITE" id="PS51384"/>
    </source>
</evidence>
<dbReference type="NCBIfam" id="TIGR03224">
    <property type="entry name" value="benzo_boxA"/>
    <property type="match status" value="1"/>
</dbReference>
<keyword evidence="3" id="KW-0479">Metal-binding</keyword>
<dbReference type="SUPFAM" id="SSF63380">
    <property type="entry name" value="Riboflavin synthase domain-like"/>
    <property type="match status" value="1"/>
</dbReference>
<keyword evidence="14" id="KW-1185">Reference proteome</keyword>
<dbReference type="Pfam" id="PF14697">
    <property type="entry name" value="Fer4_21"/>
    <property type="match status" value="1"/>
</dbReference>
<comment type="cofactor">
    <cofactor evidence="1">
        <name>FAD</name>
        <dbReference type="ChEBI" id="CHEBI:57692"/>
    </cofactor>
</comment>
<dbReference type="InterPro" id="IPR017900">
    <property type="entry name" value="4Fe4S_Fe_S_CS"/>
</dbReference>
<dbReference type="InterPro" id="IPR017938">
    <property type="entry name" value="Riboflavin_synthase-like_b-brl"/>
</dbReference>
<dbReference type="GO" id="GO:0051536">
    <property type="term" value="F:iron-sulfur cluster binding"/>
    <property type="evidence" value="ECO:0007669"/>
    <property type="project" value="UniProtKB-KW"/>
</dbReference>
<dbReference type="Gene3D" id="2.40.30.10">
    <property type="entry name" value="Translation factors"/>
    <property type="match status" value="1"/>
</dbReference>
<organism evidence="13 14">
    <name type="scientific">Noviherbaspirillum galbum</name>
    <dbReference type="NCBI Taxonomy" id="2709383"/>
    <lineage>
        <taxon>Bacteria</taxon>
        <taxon>Pseudomonadati</taxon>
        <taxon>Pseudomonadota</taxon>
        <taxon>Betaproteobacteria</taxon>
        <taxon>Burkholderiales</taxon>
        <taxon>Oxalobacteraceae</taxon>
        <taxon>Noviherbaspirillum</taxon>
    </lineage>
</organism>
<dbReference type="InterPro" id="IPR017896">
    <property type="entry name" value="4Fe4S_Fe-S-bd"/>
</dbReference>
<dbReference type="SUPFAM" id="SSF52343">
    <property type="entry name" value="Ferredoxin reductase-like, C-terminal NADP-linked domain"/>
    <property type="match status" value="1"/>
</dbReference>
<keyword evidence="7" id="KW-0408">Iron</keyword>
<dbReference type="SUPFAM" id="SSF54862">
    <property type="entry name" value="4Fe-4S ferredoxins"/>
    <property type="match status" value="1"/>
</dbReference>
<feature type="binding site" evidence="10">
    <location>
        <position position="412"/>
    </location>
    <ligand>
        <name>NADP(+)</name>
        <dbReference type="ChEBI" id="CHEBI:58349"/>
    </ligand>
</feature>
<feature type="domain" description="FAD-binding FR-type" evidence="12">
    <location>
        <begin position="142"/>
        <end position="264"/>
    </location>
</feature>
<proteinExistence type="predicted"/>
<dbReference type="Pfam" id="PF00175">
    <property type="entry name" value="NAD_binding_1"/>
    <property type="match status" value="1"/>
</dbReference>
<dbReference type="Gene3D" id="3.30.70.20">
    <property type="match status" value="1"/>
</dbReference>
<evidence type="ECO:0000256" key="9">
    <source>
        <dbReference type="PIRNR" id="PIRNR000361"/>
    </source>
</evidence>
<dbReference type="InterPro" id="IPR001433">
    <property type="entry name" value="OxRdtase_FAD/NAD-bd"/>
</dbReference>
<evidence type="ECO:0000256" key="5">
    <source>
        <dbReference type="ARBA" id="ARBA00022857"/>
    </source>
</evidence>
<evidence type="ECO:0000256" key="10">
    <source>
        <dbReference type="PIRSR" id="PIRSR000361-1"/>
    </source>
</evidence>
<dbReference type="InterPro" id="IPR017927">
    <property type="entry name" value="FAD-bd_FR_type"/>
</dbReference>
<evidence type="ECO:0000256" key="6">
    <source>
        <dbReference type="ARBA" id="ARBA00023002"/>
    </source>
</evidence>
<feature type="binding site" evidence="10">
    <location>
        <position position="204"/>
    </location>
    <ligand>
        <name>NADP(+)</name>
        <dbReference type="ChEBI" id="CHEBI:58349"/>
    </ligand>
</feature>
<feature type="binding site" evidence="10">
    <location>
        <begin position="338"/>
        <end position="339"/>
    </location>
    <ligand>
        <name>NADP(+)</name>
        <dbReference type="ChEBI" id="CHEBI:58349"/>
    </ligand>
</feature>
<keyword evidence="8" id="KW-0411">Iron-sulfur</keyword>
<dbReference type="PROSITE" id="PS00198">
    <property type="entry name" value="4FE4S_FER_1"/>
    <property type="match status" value="2"/>
</dbReference>
<dbReference type="EMBL" id="JAAIVB010000027">
    <property type="protein sequence ID" value="NEX61070.1"/>
    <property type="molecule type" value="Genomic_DNA"/>
</dbReference>
<keyword evidence="2 9" id="KW-0285">Flavoprotein</keyword>
<dbReference type="PROSITE" id="PS51384">
    <property type="entry name" value="FAD_FR"/>
    <property type="match status" value="1"/>
</dbReference>
<dbReference type="PANTHER" id="PTHR43314">
    <property type="match status" value="1"/>
</dbReference>
<dbReference type="PROSITE" id="PS51379">
    <property type="entry name" value="4FE4S_FER_2"/>
    <property type="match status" value="2"/>
</dbReference>
<feature type="domain" description="4Fe-4S ferredoxin-type" evidence="11">
    <location>
        <begin position="42"/>
        <end position="69"/>
    </location>
</feature>
<dbReference type="RefSeq" id="WP_163961922.1">
    <property type="nucleotide sequence ID" value="NZ_JAAIVB010000027.1"/>
</dbReference>
<dbReference type="InterPro" id="IPR001709">
    <property type="entry name" value="Flavoprot_Pyr_Nucl_cyt_Rdtase"/>
</dbReference>
<evidence type="ECO:0000256" key="8">
    <source>
        <dbReference type="ARBA" id="ARBA00023014"/>
    </source>
</evidence>
<dbReference type="PIRSF" id="PIRSF501177">
    <property type="entry name" value="BoxA"/>
    <property type="match status" value="1"/>
</dbReference>
<evidence type="ECO:0000313" key="14">
    <source>
        <dbReference type="Proteomes" id="UP000482155"/>
    </source>
</evidence>